<evidence type="ECO:0008006" key="3">
    <source>
        <dbReference type="Google" id="ProtNLM"/>
    </source>
</evidence>
<dbReference type="PANTHER" id="PTHR33835">
    <property type="entry name" value="YALI0C07656P"/>
    <property type="match status" value="1"/>
</dbReference>
<dbReference type="STRING" id="937218.SAMN06297251_104139"/>
<evidence type="ECO:0000313" key="2">
    <source>
        <dbReference type="Proteomes" id="UP000192656"/>
    </source>
</evidence>
<dbReference type="RefSeq" id="WP_084409267.1">
    <property type="nucleotide sequence ID" value="NZ_FWXR01000004.1"/>
</dbReference>
<name>A0A1W2AF19_9HYPH</name>
<dbReference type="EMBL" id="FWXR01000004">
    <property type="protein sequence ID" value="SMC59319.1"/>
    <property type="molecule type" value="Genomic_DNA"/>
</dbReference>
<sequence>MDNARLTSIGEGIWISEGELVSFYGAPYPTRSVVLRLHDGTLWIWSPIAIDPALRGEIDALGPVRHLVSPNRLHHLYLADWKAAYPSARLWGPQSVADKRDDLRFEGILTDTPPKDWAGEIDQAHFHGSPIFDEVVFFHHASKTAVIGDLIEAFDDDFLHTHWSSWQRWLARIGGITDHDPHAPLEMRLSFLRRAPAREAARKLFGWKAQRVVMAHGRWQAEGGDAYLRAAFQWLEA</sequence>
<gene>
    <name evidence="1" type="ORF">SAMN06297251_104139</name>
</gene>
<dbReference type="PANTHER" id="PTHR33835:SF1">
    <property type="entry name" value="METALLO-BETA-LACTAMASE DOMAIN-CONTAINING PROTEIN"/>
    <property type="match status" value="1"/>
</dbReference>
<dbReference type="Pfam" id="PF14234">
    <property type="entry name" value="DUF4336"/>
    <property type="match status" value="1"/>
</dbReference>
<dbReference type="Proteomes" id="UP000192656">
    <property type="component" value="Unassembled WGS sequence"/>
</dbReference>
<dbReference type="AlphaFoldDB" id="A0A1W2AF19"/>
<dbReference type="SUPFAM" id="SSF56281">
    <property type="entry name" value="Metallo-hydrolase/oxidoreductase"/>
    <property type="match status" value="1"/>
</dbReference>
<dbReference type="OrthoDB" id="450111at2"/>
<organism evidence="1 2">
    <name type="scientific">Fulvimarina manganoxydans</name>
    <dbReference type="NCBI Taxonomy" id="937218"/>
    <lineage>
        <taxon>Bacteria</taxon>
        <taxon>Pseudomonadati</taxon>
        <taxon>Pseudomonadota</taxon>
        <taxon>Alphaproteobacteria</taxon>
        <taxon>Hyphomicrobiales</taxon>
        <taxon>Aurantimonadaceae</taxon>
        <taxon>Fulvimarina</taxon>
    </lineage>
</organism>
<reference evidence="1 2" key="1">
    <citation type="submission" date="2017-04" db="EMBL/GenBank/DDBJ databases">
        <authorList>
            <person name="Afonso C.L."/>
            <person name="Miller P.J."/>
            <person name="Scott M.A."/>
            <person name="Spackman E."/>
            <person name="Goraichik I."/>
            <person name="Dimitrov K.M."/>
            <person name="Suarez D.L."/>
            <person name="Swayne D.E."/>
        </authorList>
    </citation>
    <scope>NUCLEOTIDE SEQUENCE [LARGE SCALE GENOMIC DNA]</scope>
    <source>
        <strain evidence="1 2">CGMCC 1.10972</strain>
    </source>
</reference>
<protein>
    <recommendedName>
        <fullName evidence="3">DUF4336 domain-containing protein</fullName>
    </recommendedName>
</protein>
<dbReference type="InterPro" id="IPR025638">
    <property type="entry name" value="DUF4336"/>
</dbReference>
<evidence type="ECO:0000313" key="1">
    <source>
        <dbReference type="EMBL" id="SMC59319.1"/>
    </source>
</evidence>
<accession>A0A1W2AF19</accession>
<keyword evidence="2" id="KW-1185">Reference proteome</keyword>
<dbReference type="InterPro" id="IPR036866">
    <property type="entry name" value="RibonucZ/Hydroxyglut_hydro"/>
</dbReference>
<proteinExistence type="predicted"/>